<dbReference type="InterPro" id="IPR036388">
    <property type="entry name" value="WH-like_DNA-bd_sf"/>
</dbReference>
<dbReference type="PANTHER" id="PTHR37478:SF2">
    <property type="entry name" value="UPF0251 PROTEIN TK0562"/>
    <property type="match status" value="1"/>
</dbReference>
<comment type="caution">
    <text evidence="2">The sequence shown here is derived from an EMBL/GenBank/DDBJ whole genome shotgun (WGS) entry which is preliminary data.</text>
</comment>
<comment type="similarity">
    <text evidence="1">Belongs to the UPF0251 family.</text>
</comment>
<evidence type="ECO:0000256" key="1">
    <source>
        <dbReference type="ARBA" id="ARBA00009350"/>
    </source>
</evidence>
<dbReference type="SUPFAM" id="SSF88659">
    <property type="entry name" value="Sigma3 and sigma4 domains of RNA polymerase sigma factors"/>
    <property type="match status" value="1"/>
</dbReference>
<dbReference type="AlphaFoldDB" id="A0A645EG06"/>
<gene>
    <name evidence="2" type="ORF">SDC9_147464</name>
</gene>
<organism evidence="2">
    <name type="scientific">bioreactor metagenome</name>
    <dbReference type="NCBI Taxonomy" id="1076179"/>
    <lineage>
        <taxon>unclassified sequences</taxon>
        <taxon>metagenomes</taxon>
        <taxon>ecological metagenomes</taxon>
    </lineage>
</organism>
<proteinExistence type="inferred from homology"/>
<evidence type="ECO:0000313" key="2">
    <source>
        <dbReference type="EMBL" id="MPN00270.1"/>
    </source>
</evidence>
<dbReference type="InterPro" id="IPR013324">
    <property type="entry name" value="RNA_pol_sigma_r3/r4-like"/>
</dbReference>
<reference evidence="2" key="1">
    <citation type="submission" date="2019-08" db="EMBL/GenBank/DDBJ databases">
        <authorList>
            <person name="Kucharzyk K."/>
            <person name="Murdoch R.W."/>
            <person name="Higgins S."/>
            <person name="Loffler F."/>
        </authorList>
    </citation>
    <scope>NUCLEOTIDE SEQUENCE</scope>
</reference>
<dbReference type="Pfam" id="PF02001">
    <property type="entry name" value="DUF134"/>
    <property type="match status" value="1"/>
</dbReference>
<protein>
    <submittedName>
        <fullName evidence="2">Uncharacterized protein</fullName>
    </submittedName>
</protein>
<dbReference type="Gene3D" id="1.10.10.10">
    <property type="entry name" value="Winged helix-like DNA-binding domain superfamily/Winged helix DNA-binding domain"/>
    <property type="match status" value="1"/>
</dbReference>
<dbReference type="PANTHER" id="PTHR37478">
    <property type="match status" value="1"/>
</dbReference>
<name>A0A645EG06_9ZZZZ</name>
<dbReference type="EMBL" id="VSSQ01046300">
    <property type="protein sequence ID" value="MPN00270.1"/>
    <property type="molecule type" value="Genomic_DNA"/>
</dbReference>
<accession>A0A645EG06</accession>
<sequence length="124" mass="13576">MPRPRKFRRVCSSPACTLFGPQDGCQGQVAMTVDEYEVIRLIDLEELTQEQCAEQMGVARTTVQSIYAGARKKLALCIVEGRELVIGGGDVRYCEHHGAACGRGCCRLRNGVTTPNGKDDTNNE</sequence>
<dbReference type="InterPro" id="IPR002852">
    <property type="entry name" value="UPF0251"/>
</dbReference>